<dbReference type="SUPFAM" id="SSF53300">
    <property type="entry name" value="vWA-like"/>
    <property type="match status" value="1"/>
</dbReference>
<organism evidence="8 9">
    <name type="scientific">Aporhodopirellula rubra</name>
    <dbReference type="NCBI Taxonomy" id="980271"/>
    <lineage>
        <taxon>Bacteria</taxon>
        <taxon>Pseudomonadati</taxon>
        <taxon>Planctomycetota</taxon>
        <taxon>Planctomycetia</taxon>
        <taxon>Pirellulales</taxon>
        <taxon>Pirellulaceae</taxon>
        <taxon>Aporhodopirellula</taxon>
    </lineage>
</organism>
<keyword evidence="2 6" id="KW-0812">Transmembrane</keyword>
<evidence type="ECO:0000256" key="2">
    <source>
        <dbReference type="ARBA" id="ARBA00022692"/>
    </source>
</evidence>
<evidence type="ECO:0000313" key="8">
    <source>
        <dbReference type="EMBL" id="MBB3206323.1"/>
    </source>
</evidence>
<dbReference type="PANTHER" id="PTHR22550:SF5">
    <property type="entry name" value="LEUCINE ZIPPER PROTEIN 4"/>
    <property type="match status" value="1"/>
</dbReference>
<feature type="region of interest" description="Disordered" evidence="5">
    <location>
        <begin position="535"/>
        <end position="722"/>
    </location>
</feature>
<dbReference type="EMBL" id="JACHXU010000006">
    <property type="protein sequence ID" value="MBB3206323.1"/>
    <property type="molecule type" value="Genomic_DNA"/>
</dbReference>
<dbReference type="SUPFAM" id="SSF48452">
    <property type="entry name" value="TPR-like"/>
    <property type="match status" value="1"/>
</dbReference>
<gene>
    <name evidence="8" type="ORF">FHS27_002132</name>
</gene>
<proteinExistence type="predicted"/>
<dbReference type="InterPro" id="IPR050768">
    <property type="entry name" value="UPF0353/GerABKA_families"/>
</dbReference>
<dbReference type="RefSeq" id="WP_184304739.1">
    <property type="nucleotide sequence ID" value="NZ_JACHXU010000006.1"/>
</dbReference>
<evidence type="ECO:0000256" key="4">
    <source>
        <dbReference type="ARBA" id="ARBA00023136"/>
    </source>
</evidence>
<feature type="transmembrane region" description="Helical" evidence="6">
    <location>
        <begin position="70"/>
        <end position="92"/>
    </location>
</feature>
<feature type="compositionally biased region" description="Low complexity" evidence="5">
    <location>
        <begin position="535"/>
        <end position="548"/>
    </location>
</feature>
<dbReference type="AlphaFoldDB" id="A0A7W5DY99"/>
<dbReference type="PROSITE" id="PS50234">
    <property type="entry name" value="VWFA"/>
    <property type="match status" value="1"/>
</dbReference>
<accession>A0A7W5DY99</accession>
<comment type="caution">
    <text evidence="8">The sequence shown here is derived from an EMBL/GenBank/DDBJ whole genome shotgun (WGS) entry which is preliminary data.</text>
</comment>
<feature type="compositionally biased region" description="Low complexity" evidence="5">
    <location>
        <begin position="569"/>
        <end position="579"/>
    </location>
</feature>
<evidence type="ECO:0000256" key="6">
    <source>
        <dbReference type="SAM" id="Phobius"/>
    </source>
</evidence>
<keyword evidence="1" id="KW-1003">Cell membrane</keyword>
<dbReference type="Proteomes" id="UP000536179">
    <property type="component" value="Unassembled WGS sequence"/>
</dbReference>
<dbReference type="InterPro" id="IPR036465">
    <property type="entry name" value="vWFA_dom_sf"/>
</dbReference>
<feature type="region of interest" description="Disordered" evidence="5">
    <location>
        <begin position="470"/>
        <end position="489"/>
    </location>
</feature>
<dbReference type="InterPro" id="IPR011990">
    <property type="entry name" value="TPR-like_helical_dom_sf"/>
</dbReference>
<dbReference type="SMART" id="SM00327">
    <property type="entry name" value="VWA"/>
    <property type="match status" value="1"/>
</dbReference>
<keyword evidence="3 6" id="KW-1133">Transmembrane helix</keyword>
<feature type="compositionally biased region" description="Polar residues" evidence="5">
    <location>
        <begin position="653"/>
        <end position="667"/>
    </location>
</feature>
<sequence length="758" mass="83631">MSTSDWVNWLPDDGMIGNPTAAWWMIAALIAGMMCLVVVGLRRRAQRRFATEDRLDDFFDTSSFGARHRVLGGIVSAAVACVSFGLLSIALMDIRWGKSEQEVPQKGIEIMFLLDVSRSMLAEDVAPNRLERAKQMIRDMVQRMAGDRVGLLVFAGETRQTIPLTNHYEDFSQLLEDVSPSSVRRGGSLLGDAIESGGRAFLSKTNSHRIIVVLTDGEDQESEPVKMAKRLHADENIRIFTVGLGDMSSGARIPDVDRDRPQHESGRYVKYQGQPVWSKMNGEILREIATETQGAYIPAGTKQVDMGEIYDRYIAGMQATEFETAKVDAYVARFQWFALPAFVLLLIDFASRLFWRHSTPGPTRSVAPLTMLFALAMVASPVTASAQTIAETSIAEQANGQPATAEQPAVVQPAQAYNHGVELYRQGDFAAAADEFSRAVGASDDEVAASARYNLGTTCYAHAVQMLASKDSESNGPPLPTQSTEAVQPDQVKELLNRGIDALRSALRLKPSWVNARVNLEKSLRLLAAIEQQEQQQQNEDQQQQQNSDQKDSEKQNSEQQDAERENSDQQSSQQSNQSEGEDDQEDQESQQDAGDSDSQSQQSESDEQSQSGEESGGEPSEQQSQESGEQDSPSESQSEPSENESPDSSPSTDQNGETQQDMPQNDESAEPESQDEETSPEDVSGELSSDSGAEDSKSQKAVPPVAGQTGEPGQDDRPMTAEEAMKMLQAIRDRDMIRRFRLQQMQQQRQIPVERDW</sequence>
<feature type="compositionally biased region" description="Acidic residues" evidence="5">
    <location>
        <begin position="668"/>
        <end position="685"/>
    </location>
</feature>
<reference evidence="8 9" key="1">
    <citation type="submission" date="2020-08" db="EMBL/GenBank/DDBJ databases">
        <title>Genomic Encyclopedia of Type Strains, Phase III (KMG-III): the genomes of soil and plant-associated and newly described type strains.</title>
        <authorList>
            <person name="Whitman W."/>
        </authorList>
    </citation>
    <scope>NUCLEOTIDE SEQUENCE [LARGE SCALE GENOMIC DNA]</scope>
    <source>
        <strain evidence="8 9">CECT 8075</strain>
    </source>
</reference>
<evidence type="ECO:0000313" key="9">
    <source>
        <dbReference type="Proteomes" id="UP000536179"/>
    </source>
</evidence>
<dbReference type="InterPro" id="IPR002035">
    <property type="entry name" value="VWF_A"/>
</dbReference>
<feature type="compositionally biased region" description="Basic and acidic residues" evidence="5">
    <location>
        <begin position="549"/>
        <end position="568"/>
    </location>
</feature>
<feature type="compositionally biased region" description="Low complexity" evidence="5">
    <location>
        <begin position="591"/>
        <end position="641"/>
    </location>
</feature>
<dbReference type="Gene3D" id="3.40.50.410">
    <property type="entry name" value="von Willebrand factor, type A domain"/>
    <property type="match status" value="1"/>
</dbReference>
<evidence type="ECO:0000256" key="5">
    <source>
        <dbReference type="SAM" id="MobiDB-lite"/>
    </source>
</evidence>
<evidence type="ECO:0000259" key="7">
    <source>
        <dbReference type="PROSITE" id="PS50234"/>
    </source>
</evidence>
<keyword evidence="4 6" id="KW-0472">Membrane</keyword>
<dbReference type="PANTHER" id="PTHR22550">
    <property type="entry name" value="SPORE GERMINATION PROTEIN"/>
    <property type="match status" value="1"/>
</dbReference>
<keyword evidence="9" id="KW-1185">Reference proteome</keyword>
<name>A0A7W5DY99_9BACT</name>
<evidence type="ECO:0000256" key="3">
    <source>
        <dbReference type="ARBA" id="ARBA00022989"/>
    </source>
</evidence>
<feature type="domain" description="VWFA" evidence="7">
    <location>
        <begin position="109"/>
        <end position="313"/>
    </location>
</feature>
<dbReference type="Gene3D" id="1.25.40.10">
    <property type="entry name" value="Tetratricopeptide repeat domain"/>
    <property type="match status" value="1"/>
</dbReference>
<evidence type="ECO:0000256" key="1">
    <source>
        <dbReference type="ARBA" id="ARBA00022475"/>
    </source>
</evidence>
<dbReference type="Pfam" id="PF13519">
    <property type="entry name" value="VWA_2"/>
    <property type="match status" value="1"/>
</dbReference>
<feature type="compositionally biased region" description="Acidic residues" evidence="5">
    <location>
        <begin position="580"/>
        <end position="590"/>
    </location>
</feature>
<protein>
    <submittedName>
        <fullName evidence="8">Ca-activated chloride channel family protein</fullName>
    </submittedName>
</protein>
<feature type="transmembrane region" description="Helical" evidence="6">
    <location>
        <begin position="20"/>
        <end position="41"/>
    </location>
</feature>